<proteinExistence type="predicted"/>
<dbReference type="SUPFAM" id="SSF52266">
    <property type="entry name" value="SGNH hydrolase"/>
    <property type="match status" value="1"/>
</dbReference>
<feature type="region of interest" description="Disordered" evidence="2">
    <location>
        <begin position="90"/>
        <end position="109"/>
    </location>
</feature>
<evidence type="ECO:0000313" key="3">
    <source>
        <dbReference type="EMBL" id="CAG6689117.1"/>
    </source>
</evidence>
<feature type="region of interest" description="Disordered" evidence="2">
    <location>
        <begin position="117"/>
        <end position="139"/>
    </location>
</feature>
<reference evidence="3" key="1">
    <citation type="submission" date="2021-05" db="EMBL/GenBank/DDBJ databases">
        <authorList>
            <person name="Alioto T."/>
            <person name="Alioto T."/>
            <person name="Gomez Garrido J."/>
        </authorList>
    </citation>
    <scope>NUCLEOTIDE SEQUENCE</scope>
</reference>
<feature type="region of interest" description="Disordered" evidence="2">
    <location>
        <begin position="301"/>
        <end position="378"/>
    </location>
</feature>
<evidence type="ECO:0000256" key="2">
    <source>
        <dbReference type="SAM" id="MobiDB-lite"/>
    </source>
</evidence>
<dbReference type="EMBL" id="HBUF01290427">
    <property type="protein sequence ID" value="CAG6689117.1"/>
    <property type="molecule type" value="Transcribed_RNA"/>
</dbReference>
<dbReference type="InterPro" id="IPR036514">
    <property type="entry name" value="SGNH_hydro_sf"/>
</dbReference>
<feature type="region of interest" description="Disordered" evidence="2">
    <location>
        <begin position="1"/>
        <end position="85"/>
    </location>
</feature>
<organism evidence="3">
    <name type="scientific">Cacopsylla melanoneura</name>
    <dbReference type="NCBI Taxonomy" id="428564"/>
    <lineage>
        <taxon>Eukaryota</taxon>
        <taxon>Metazoa</taxon>
        <taxon>Ecdysozoa</taxon>
        <taxon>Arthropoda</taxon>
        <taxon>Hexapoda</taxon>
        <taxon>Insecta</taxon>
        <taxon>Pterygota</taxon>
        <taxon>Neoptera</taxon>
        <taxon>Paraneoptera</taxon>
        <taxon>Hemiptera</taxon>
        <taxon>Sternorrhyncha</taxon>
        <taxon>Psylloidea</taxon>
        <taxon>Psyllidae</taxon>
        <taxon>Psyllinae</taxon>
        <taxon>Cacopsylla</taxon>
    </lineage>
</organism>
<evidence type="ECO:0000256" key="1">
    <source>
        <dbReference type="SAM" id="Coils"/>
    </source>
</evidence>
<feature type="coiled-coil region" evidence="1">
    <location>
        <begin position="168"/>
        <end position="195"/>
    </location>
</feature>
<protein>
    <recommendedName>
        <fullName evidence="4">SGNH hydrolase-type esterase domain-containing protein</fullName>
    </recommendedName>
</protein>
<feature type="compositionally biased region" description="Polar residues" evidence="2">
    <location>
        <begin position="92"/>
        <end position="109"/>
    </location>
</feature>
<keyword evidence="1" id="KW-0175">Coiled coil</keyword>
<feature type="compositionally biased region" description="Low complexity" evidence="2">
    <location>
        <begin position="323"/>
        <end position="339"/>
    </location>
</feature>
<evidence type="ECO:0008006" key="4">
    <source>
        <dbReference type="Google" id="ProtNLM"/>
    </source>
</evidence>
<feature type="compositionally biased region" description="Polar residues" evidence="2">
    <location>
        <begin position="26"/>
        <end position="44"/>
    </location>
</feature>
<sequence>MVIKTRAAQARDAGDGILGIPKSGARLSSSAQRGHSTTATNSKIKQAPRPKRPVKPVEKPSTNIKPAPKTKTVAKPPSTGTKPIHISIAGKSATTEGSQQTKSGTPASTTIKAGHLMSSATPRTSSSSPNPTSSIKTLPRRSYVYTPHTSVYIPGMSSGQPIKLTNNVTRMRKEIANLTEQIDTLNNELDHVKKMHSDLLVRQTQNTGSFYSSKDIIDSHRIKTRPANLPDTVPVSDIIEEFAHTNIADQRITTDFAMDTVVPGDQHRVLMTDSCIQTDEEWPLLTMSLFDTIATQQQKIREMEKRKKINKKKNINVPSRDTSSAPSAASSSSPIASAIRPPHVQPITSTPTPVPGNTAPLESGKHTNQHQDIPSSSGHCKRQLLVIGDSMSRDLGSLLTPLLPGFTVTSHTYPGATFAQVVKDLPSLTTSFTKEDFVFVLAGTNDVPYFYPSLIDKNLESIKCVFDKSNVIVSCIPYMHHKEGRRHNTNIFASNQYLLRMSSVHNYLLFNANFFLSRGSYTKHGLHLNYNGKYLLSEKLSNNLIGIIIGKNPVAGVLVWGGTMVSNNDLVDRIGDQADGTVWLDDISCPLTDRSEYICSESISMSTDIDIDYNVSADTLMAQFFPGEYGHC</sequence>
<accession>A0A8D8X9V6</accession>
<name>A0A8D8X9V6_9HEMI</name>
<feature type="compositionally biased region" description="Low complexity" evidence="2">
    <location>
        <begin position="118"/>
        <end position="134"/>
    </location>
</feature>
<dbReference type="Gene3D" id="3.40.50.1110">
    <property type="entry name" value="SGNH hydrolase"/>
    <property type="match status" value="1"/>
</dbReference>
<dbReference type="AlphaFoldDB" id="A0A8D8X9V6"/>
<feature type="compositionally biased region" description="Low complexity" evidence="2">
    <location>
        <begin position="65"/>
        <end position="77"/>
    </location>
</feature>